<dbReference type="InterPro" id="IPR036615">
    <property type="entry name" value="Mur_ligase_C_dom_sf"/>
</dbReference>
<keyword evidence="7 14" id="KW-0547">Nucleotide-binding</keyword>
<keyword evidence="5 14" id="KW-0436">Ligase</keyword>
<evidence type="ECO:0000256" key="13">
    <source>
        <dbReference type="ARBA" id="ARBA00047833"/>
    </source>
</evidence>
<comment type="similarity">
    <text evidence="14">Belongs to the MurCDEF family.</text>
</comment>
<proteinExistence type="inferred from homology"/>
<reference evidence="18 19" key="1">
    <citation type="submission" date="2020-06" db="EMBL/GenBank/DDBJ databases">
        <title>Sphingomonas hominis sp. nov., a member of the Sphingomonas, isolated from the hair of a 22-year-old girl.</title>
        <authorList>
            <person name="Zhang D.-F."/>
            <person name="Cui X.-W."/>
        </authorList>
    </citation>
    <scope>NUCLEOTIDE SEQUENCE [LARGE SCALE GENOMIC DNA]</scope>
    <source>
        <strain evidence="18 19">HHU CXW</strain>
    </source>
</reference>
<evidence type="ECO:0000256" key="7">
    <source>
        <dbReference type="ARBA" id="ARBA00022741"/>
    </source>
</evidence>
<comment type="catalytic activity">
    <reaction evidence="13 14">
        <text>UDP-N-acetyl-alpha-D-muramate + L-alanine + ATP = UDP-N-acetyl-alpha-D-muramoyl-L-alanine + ADP + phosphate + H(+)</text>
        <dbReference type="Rhea" id="RHEA:23372"/>
        <dbReference type="ChEBI" id="CHEBI:15378"/>
        <dbReference type="ChEBI" id="CHEBI:30616"/>
        <dbReference type="ChEBI" id="CHEBI:43474"/>
        <dbReference type="ChEBI" id="CHEBI:57972"/>
        <dbReference type="ChEBI" id="CHEBI:70757"/>
        <dbReference type="ChEBI" id="CHEBI:83898"/>
        <dbReference type="ChEBI" id="CHEBI:456216"/>
        <dbReference type="EC" id="6.3.2.8"/>
    </reaction>
</comment>
<dbReference type="InterPro" id="IPR000713">
    <property type="entry name" value="Mur_ligase_N"/>
</dbReference>
<feature type="binding site" evidence="14">
    <location>
        <begin position="115"/>
        <end position="121"/>
    </location>
    <ligand>
        <name>ATP</name>
        <dbReference type="ChEBI" id="CHEBI:30616"/>
    </ligand>
</feature>
<gene>
    <name evidence="14" type="primary">murC</name>
    <name evidence="18" type="ORF">HRV97_08110</name>
</gene>
<dbReference type="SUPFAM" id="SSF53623">
    <property type="entry name" value="MurD-like peptide ligases, catalytic domain"/>
    <property type="match status" value="1"/>
</dbReference>
<name>A0ABX2JMR2_9SPHN</name>
<evidence type="ECO:0000256" key="10">
    <source>
        <dbReference type="ARBA" id="ARBA00022984"/>
    </source>
</evidence>
<dbReference type="InterPro" id="IPR050061">
    <property type="entry name" value="MurCDEF_pg_biosynth"/>
</dbReference>
<evidence type="ECO:0000256" key="2">
    <source>
        <dbReference type="ARBA" id="ARBA00004752"/>
    </source>
</evidence>
<dbReference type="PANTHER" id="PTHR43445">
    <property type="entry name" value="UDP-N-ACETYLMURAMATE--L-ALANINE LIGASE-RELATED"/>
    <property type="match status" value="1"/>
</dbReference>
<protein>
    <recommendedName>
        <fullName evidence="3 14">UDP-N-acetylmuramate--L-alanine ligase</fullName>
        <ecNumber evidence="3 14">6.3.2.8</ecNumber>
    </recommendedName>
    <alternativeName>
        <fullName evidence="14">UDP-N-acetylmuramoyl-L-alanine synthetase</fullName>
    </alternativeName>
</protein>
<dbReference type="Pfam" id="PF02875">
    <property type="entry name" value="Mur_ligase_C"/>
    <property type="match status" value="1"/>
</dbReference>
<evidence type="ECO:0000259" key="16">
    <source>
        <dbReference type="Pfam" id="PF02875"/>
    </source>
</evidence>
<evidence type="ECO:0000313" key="18">
    <source>
        <dbReference type="EMBL" id="NTS65125.1"/>
    </source>
</evidence>
<dbReference type="PANTHER" id="PTHR43445:SF3">
    <property type="entry name" value="UDP-N-ACETYLMURAMATE--L-ALANINE LIGASE"/>
    <property type="match status" value="1"/>
</dbReference>
<dbReference type="Proteomes" id="UP000621447">
    <property type="component" value="Unassembled WGS sequence"/>
</dbReference>
<evidence type="ECO:0000256" key="6">
    <source>
        <dbReference type="ARBA" id="ARBA00022618"/>
    </source>
</evidence>
<organism evidence="18 19">
    <name type="scientific">Sphingomonas hominis</name>
    <dbReference type="NCBI Taxonomy" id="2741495"/>
    <lineage>
        <taxon>Bacteria</taxon>
        <taxon>Pseudomonadati</taxon>
        <taxon>Pseudomonadota</taxon>
        <taxon>Alphaproteobacteria</taxon>
        <taxon>Sphingomonadales</taxon>
        <taxon>Sphingomonadaceae</taxon>
        <taxon>Sphingomonas</taxon>
    </lineage>
</organism>
<dbReference type="Gene3D" id="3.90.190.20">
    <property type="entry name" value="Mur ligase, C-terminal domain"/>
    <property type="match status" value="1"/>
</dbReference>
<dbReference type="EMBL" id="JABULH010000002">
    <property type="protein sequence ID" value="NTS65125.1"/>
    <property type="molecule type" value="Genomic_DNA"/>
</dbReference>
<dbReference type="InterPro" id="IPR004101">
    <property type="entry name" value="Mur_ligase_C"/>
</dbReference>
<feature type="domain" description="Mur ligase C-terminal" evidence="16">
    <location>
        <begin position="320"/>
        <end position="450"/>
    </location>
</feature>
<evidence type="ECO:0000256" key="9">
    <source>
        <dbReference type="ARBA" id="ARBA00022960"/>
    </source>
</evidence>
<comment type="pathway">
    <text evidence="2 14">Cell wall biogenesis; peptidoglycan biosynthesis.</text>
</comment>
<evidence type="ECO:0000313" key="19">
    <source>
        <dbReference type="Proteomes" id="UP000621447"/>
    </source>
</evidence>
<evidence type="ECO:0000256" key="12">
    <source>
        <dbReference type="ARBA" id="ARBA00023316"/>
    </source>
</evidence>
<dbReference type="Gene3D" id="3.40.1190.10">
    <property type="entry name" value="Mur-like, catalytic domain"/>
    <property type="match status" value="1"/>
</dbReference>
<feature type="domain" description="Mur ligase central" evidence="17">
    <location>
        <begin position="113"/>
        <end position="298"/>
    </location>
</feature>
<evidence type="ECO:0000259" key="15">
    <source>
        <dbReference type="Pfam" id="PF01225"/>
    </source>
</evidence>
<evidence type="ECO:0000256" key="14">
    <source>
        <dbReference type="HAMAP-Rule" id="MF_00046"/>
    </source>
</evidence>
<evidence type="ECO:0000256" key="4">
    <source>
        <dbReference type="ARBA" id="ARBA00022490"/>
    </source>
</evidence>
<dbReference type="RefSeq" id="WP_174193700.1">
    <property type="nucleotide sequence ID" value="NZ_JABULH010000002.1"/>
</dbReference>
<keyword evidence="19" id="KW-1185">Reference proteome</keyword>
<comment type="caution">
    <text evidence="18">The sequence shown here is derived from an EMBL/GenBank/DDBJ whole genome shotgun (WGS) entry which is preliminary data.</text>
</comment>
<dbReference type="InterPro" id="IPR013221">
    <property type="entry name" value="Mur_ligase_cen"/>
</dbReference>
<evidence type="ECO:0000256" key="11">
    <source>
        <dbReference type="ARBA" id="ARBA00023306"/>
    </source>
</evidence>
<dbReference type="EC" id="6.3.2.8" evidence="3 14"/>
<comment type="function">
    <text evidence="14">Cell wall formation.</text>
</comment>
<dbReference type="SUPFAM" id="SSF51984">
    <property type="entry name" value="MurCD N-terminal domain"/>
    <property type="match status" value="1"/>
</dbReference>
<evidence type="ECO:0000256" key="8">
    <source>
        <dbReference type="ARBA" id="ARBA00022840"/>
    </source>
</evidence>
<dbReference type="SUPFAM" id="SSF53244">
    <property type="entry name" value="MurD-like peptide ligases, peptide-binding domain"/>
    <property type="match status" value="1"/>
</dbReference>
<keyword evidence="12 14" id="KW-0961">Cell wall biogenesis/degradation</keyword>
<keyword evidence="11 14" id="KW-0131">Cell cycle</keyword>
<feature type="domain" description="Mur ligase N-terminal catalytic" evidence="15">
    <location>
        <begin position="10"/>
        <end position="107"/>
    </location>
</feature>
<dbReference type="Gene3D" id="3.40.50.720">
    <property type="entry name" value="NAD(P)-binding Rossmann-like Domain"/>
    <property type="match status" value="1"/>
</dbReference>
<accession>A0ABX2JMR2</accession>
<comment type="subcellular location">
    <subcellularLocation>
        <location evidence="1 14">Cytoplasm</location>
    </subcellularLocation>
</comment>
<dbReference type="Pfam" id="PF08245">
    <property type="entry name" value="Mur_ligase_M"/>
    <property type="match status" value="1"/>
</dbReference>
<dbReference type="Pfam" id="PF01225">
    <property type="entry name" value="Mur_ligase"/>
    <property type="match status" value="1"/>
</dbReference>
<dbReference type="GO" id="GO:0008763">
    <property type="term" value="F:UDP-N-acetylmuramate-L-alanine ligase activity"/>
    <property type="evidence" value="ECO:0007669"/>
    <property type="project" value="UniProtKB-EC"/>
</dbReference>
<keyword evidence="10 14" id="KW-0573">Peptidoglycan synthesis</keyword>
<evidence type="ECO:0000256" key="1">
    <source>
        <dbReference type="ARBA" id="ARBA00004496"/>
    </source>
</evidence>
<evidence type="ECO:0000256" key="3">
    <source>
        <dbReference type="ARBA" id="ARBA00012211"/>
    </source>
</evidence>
<dbReference type="HAMAP" id="MF_00046">
    <property type="entry name" value="MurC"/>
    <property type="match status" value="1"/>
</dbReference>
<keyword evidence="8 14" id="KW-0067">ATP-binding</keyword>
<evidence type="ECO:0000259" key="17">
    <source>
        <dbReference type="Pfam" id="PF08245"/>
    </source>
</evidence>
<dbReference type="InterPro" id="IPR005758">
    <property type="entry name" value="UDP-N-AcMur_Ala_ligase_MurC"/>
</dbReference>
<keyword evidence="4 14" id="KW-0963">Cytoplasm</keyword>
<keyword evidence="9 14" id="KW-0133">Cell shape</keyword>
<sequence length="467" mass="49101">MKGVATDIGTIHFVGIGGIGMSGIAEVMHNLGYSVQGSDVAEGYVVEGLRARGIPVTIGHSAENVGDAAVVVTSSAVKRGNPEVEAALDRRVPVVRRAEMLAELMRLKSTVAVAGTHGKTTTTSMVAALLDAGGVDPTVINGGIINSYGSNARLGASDWMVVEADESDGSFLRLDGTIAVVTNIDPEHLDHYGSFERAKDAYVEFVENVPFYGAALLCLDHPEVQALIPRVRDRRIVTYGFAASADVRGVNVVPYPGGNRFEALIRSRDGTTRSIEGIDLPMPGRHNVQNALAAVGVALELGIGDATIQRGFEKFGGVKRRFTKVGEVAGATIIDDYGHHPVEIRAVLAAARESAQGRVIAVVQPHRYSRLGNLMEDFQGAFNDADAVYVTPVYAAGEAAVEGVDAEALVAGLRRRGHRDVHTVADADALADALAAEVRGGDQVICLGAGDITKWAAGLAPAVEARR</sequence>
<evidence type="ECO:0000256" key="5">
    <source>
        <dbReference type="ARBA" id="ARBA00022598"/>
    </source>
</evidence>
<keyword evidence="6 14" id="KW-0132">Cell division</keyword>
<dbReference type="NCBIfam" id="TIGR01082">
    <property type="entry name" value="murC"/>
    <property type="match status" value="1"/>
</dbReference>
<dbReference type="InterPro" id="IPR036565">
    <property type="entry name" value="Mur-like_cat_sf"/>
</dbReference>